<organism evidence="6 7">
    <name type="scientific">Cymbomonas tetramitiformis</name>
    <dbReference type="NCBI Taxonomy" id="36881"/>
    <lineage>
        <taxon>Eukaryota</taxon>
        <taxon>Viridiplantae</taxon>
        <taxon>Chlorophyta</taxon>
        <taxon>Pyramimonadophyceae</taxon>
        <taxon>Pyramimonadales</taxon>
        <taxon>Pyramimonadaceae</taxon>
        <taxon>Cymbomonas</taxon>
    </lineage>
</organism>
<dbReference type="InterPro" id="IPR005320">
    <property type="entry name" value="Peptidase_S51"/>
</dbReference>
<keyword evidence="2" id="KW-0645">Protease</keyword>
<evidence type="ECO:0000256" key="2">
    <source>
        <dbReference type="ARBA" id="ARBA00022670"/>
    </source>
</evidence>
<keyword evidence="4" id="KW-0720">Serine protease</keyword>
<comment type="similarity">
    <text evidence="1">Belongs to the peptidase S51 family.</text>
</comment>
<dbReference type="PANTHER" id="PTHR20842:SF0">
    <property type="entry name" value="ALPHA-ASPARTYL DIPEPTIDASE"/>
    <property type="match status" value="1"/>
</dbReference>
<feature type="chain" id="PRO_5042248136" evidence="5">
    <location>
        <begin position="24"/>
        <end position="260"/>
    </location>
</feature>
<reference evidence="6 7" key="1">
    <citation type="journal article" date="2015" name="Genome Biol. Evol.">
        <title>Comparative Genomics of a Bacterivorous Green Alga Reveals Evolutionary Causalities and Consequences of Phago-Mixotrophic Mode of Nutrition.</title>
        <authorList>
            <person name="Burns J.A."/>
            <person name="Paasch A."/>
            <person name="Narechania A."/>
            <person name="Kim E."/>
        </authorList>
    </citation>
    <scope>NUCLEOTIDE SEQUENCE [LARGE SCALE GENOMIC DNA]</scope>
    <source>
        <strain evidence="6 7">PLY_AMNH</strain>
    </source>
</reference>
<feature type="signal peptide" evidence="5">
    <location>
        <begin position="1"/>
        <end position="23"/>
    </location>
</feature>
<evidence type="ECO:0000256" key="1">
    <source>
        <dbReference type="ARBA" id="ARBA00006534"/>
    </source>
</evidence>
<dbReference type="Proteomes" id="UP001190700">
    <property type="component" value="Unassembled WGS sequence"/>
</dbReference>
<dbReference type="Gene3D" id="3.40.50.880">
    <property type="match status" value="1"/>
</dbReference>
<comment type="caution">
    <text evidence="6">The sequence shown here is derived from an EMBL/GenBank/DDBJ whole genome shotgun (WGS) entry which is preliminary data.</text>
</comment>
<sequence>MACYPKICLQTLLVLAWFGLSAAVRYNFKNYTLPPRHHRLLLTSNGLSSVPIQQAFTKLLKSKNSYKPKVLYIPDAALAEGQSEDSLCSKKQRELSGLGASTVDCMQIKGKLKHQLQETLPRYDALYLEYGNTFYLRYHMHQSGFDELIAPLVDSGVVYIGSSASTICAGITISIAFWKGWDNPGVGAEWDLSVTEEKFTGLGLVPDLSFFPHFSPKWKTIVDAKVKELDHPVIVLSDAEAYVINGNERKRIEVPVEDDL</sequence>
<protein>
    <submittedName>
        <fullName evidence="6">Uncharacterized protein</fullName>
    </submittedName>
</protein>
<keyword evidence="5" id="KW-0732">Signal</keyword>
<dbReference type="PANTHER" id="PTHR20842">
    <property type="entry name" value="PROTEASE S51 ALPHA-ASPARTYL DIPEPTIDASE"/>
    <property type="match status" value="1"/>
</dbReference>
<dbReference type="AlphaFoldDB" id="A0AAE0KRZ0"/>
<dbReference type="GO" id="GO:0006508">
    <property type="term" value="P:proteolysis"/>
    <property type="evidence" value="ECO:0007669"/>
    <property type="project" value="UniProtKB-KW"/>
</dbReference>
<name>A0AAE0KRZ0_9CHLO</name>
<evidence type="ECO:0000313" key="7">
    <source>
        <dbReference type="Proteomes" id="UP001190700"/>
    </source>
</evidence>
<keyword evidence="7" id="KW-1185">Reference proteome</keyword>
<dbReference type="Pfam" id="PF03575">
    <property type="entry name" value="Peptidase_S51"/>
    <property type="match status" value="1"/>
</dbReference>
<dbReference type="GO" id="GO:0008236">
    <property type="term" value="F:serine-type peptidase activity"/>
    <property type="evidence" value="ECO:0007669"/>
    <property type="project" value="UniProtKB-KW"/>
</dbReference>
<proteinExistence type="inferred from homology"/>
<keyword evidence="3" id="KW-0378">Hydrolase</keyword>
<evidence type="ECO:0000256" key="4">
    <source>
        <dbReference type="ARBA" id="ARBA00022825"/>
    </source>
</evidence>
<dbReference type="EMBL" id="LGRX02019441">
    <property type="protein sequence ID" value="KAK3258572.1"/>
    <property type="molecule type" value="Genomic_DNA"/>
</dbReference>
<evidence type="ECO:0000256" key="3">
    <source>
        <dbReference type="ARBA" id="ARBA00022801"/>
    </source>
</evidence>
<dbReference type="InterPro" id="IPR029062">
    <property type="entry name" value="Class_I_gatase-like"/>
</dbReference>
<evidence type="ECO:0000256" key="5">
    <source>
        <dbReference type="SAM" id="SignalP"/>
    </source>
</evidence>
<evidence type="ECO:0000313" key="6">
    <source>
        <dbReference type="EMBL" id="KAK3258572.1"/>
    </source>
</evidence>
<dbReference type="SUPFAM" id="SSF52317">
    <property type="entry name" value="Class I glutamine amidotransferase-like"/>
    <property type="match status" value="1"/>
</dbReference>
<accession>A0AAE0KRZ0</accession>
<gene>
    <name evidence="6" type="ORF">CYMTET_32387</name>
</gene>